<name>A0A147KBV8_9BACI</name>
<dbReference type="STRING" id="1150625.Q75_02080"/>
<dbReference type="EMBL" id="LDYG01000007">
    <property type="protein sequence ID" value="KUP08841.1"/>
    <property type="molecule type" value="Genomic_DNA"/>
</dbReference>
<evidence type="ECO:0000259" key="2">
    <source>
        <dbReference type="Pfam" id="PF00561"/>
    </source>
</evidence>
<dbReference type="PANTHER" id="PTHR43798:SF31">
    <property type="entry name" value="AB HYDROLASE SUPERFAMILY PROTEIN YCLE"/>
    <property type="match status" value="1"/>
</dbReference>
<dbReference type="OrthoDB" id="9805423at2"/>
<reference evidence="3 4" key="1">
    <citation type="journal article" date="2016" name="Front. Microbiol.">
        <title>Microevolution Analysis of Bacillus coahuilensis Unveils Differences in Phosphorus Acquisition Strategies and Their Regulation.</title>
        <authorList>
            <person name="Gomez-Lunar Z."/>
            <person name="Hernandez-Gonzalez I."/>
            <person name="Rodriguez-Torres M.D."/>
            <person name="Souza V."/>
            <person name="Olmedo-Alvarez G."/>
        </authorList>
    </citation>
    <scope>NUCLEOTIDE SEQUENCE [LARGE SCALE GENOMIC DNA]</scope>
    <source>
        <strain evidence="4">p1.1.43</strain>
    </source>
</reference>
<comment type="caution">
    <text evidence="3">The sequence shown here is derived from an EMBL/GenBank/DDBJ whole genome shotgun (WGS) entry which is preliminary data.</text>
</comment>
<dbReference type="InterPro" id="IPR000073">
    <property type="entry name" value="AB_hydrolase_1"/>
</dbReference>
<dbReference type="GO" id="GO:0016020">
    <property type="term" value="C:membrane"/>
    <property type="evidence" value="ECO:0007669"/>
    <property type="project" value="TreeGrafter"/>
</dbReference>
<dbReference type="SUPFAM" id="SSF53474">
    <property type="entry name" value="alpha/beta-Hydrolases"/>
    <property type="match status" value="1"/>
</dbReference>
<dbReference type="RefSeq" id="WP_059350192.1">
    <property type="nucleotide sequence ID" value="NZ_LDYG01000007.1"/>
</dbReference>
<dbReference type="InterPro" id="IPR050266">
    <property type="entry name" value="AB_hydrolase_sf"/>
</dbReference>
<dbReference type="GO" id="GO:0016787">
    <property type="term" value="F:hydrolase activity"/>
    <property type="evidence" value="ECO:0007669"/>
    <property type="project" value="UniProtKB-KW"/>
</dbReference>
<protein>
    <recommendedName>
        <fullName evidence="2">AB hydrolase-1 domain-containing protein</fullName>
    </recommendedName>
</protein>
<sequence length="254" mass="28822">MSILEVEGASLFYQVKGEGIPILFVHPPYLTSTTFDKQVEDLSSHYQVITFDIRGHGYSSPSTLPLTYERIRTDMVHLLDALTITKCYACGYSLGGTIVLDFLLNAKERVEGGILIGGIPEVRDSLLRTKIKMAALLMKSKGRQLLAKSLAKSHARTTEQYKMLLHTSLLGDPLAIAQYYQYSLHYSCTSLLREIKQPVHLTYGEEDKQFHKYAHLLSQNLPNNQLHFIKEADHRIPTKHPKALRELIQNFILP</sequence>
<organism evidence="3 4">
    <name type="scientific">Bacillus coahuilensis p1.1.43</name>
    <dbReference type="NCBI Taxonomy" id="1150625"/>
    <lineage>
        <taxon>Bacteria</taxon>
        <taxon>Bacillati</taxon>
        <taxon>Bacillota</taxon>
        <taxon>Bacilli</taxon>
        <taxon>Bacillales</taxon>
        <taxon>Bacillaceae</taxon>
        <taxon>Bacillus</taxon>
    </lineage>
</organism>
<feature type="domain" description="AB hydrolase-1" evidence="2">
    <location>
        <begin position="21"/>
        <end position="203"/>
    </location>
</feature>
<keyword evidence="4" id="KW-1185">Reference proteome</keyword>
<dbReference type="PANTHER" id="PTHR43798">
    <property type="entry name" value="MONOACYLGLYCEROL LIPASE"/>
    <property type="match status" value="1"/>
</dbReference>
<gene>
    <name evidence="3" type="ORF">Q75_02080</name>
</gene>
<dbReference type="Proteomes" id="UP000074108">
    <property type="component" value="Unassembled WGS sequence"/>
</dbReference>
<dbReference type="Gene3D" id="3.40.50.1820">
    <property type="entry name" value="alpha/beta hydrolase"/>
    <property type="match status" value="1"/>
</dbReference>
<dbReference type="InterPro" id="IPR029058">
    <property type="entry name" value="AB_hydrolase_fold"/>
</dbReference>
<evidence type="ECO:0000313" key="4">
    <source>
        <dbReference type="Proteomes" id="UP000074108"/>
    </source>
</evidence>
<evidence type="ECO:0000256" key="1">
    <source>
        <dbReference type="ARBA" id="ARBA00022801"/>
    </source>
</evidence>
<keyword evidence="1" id="KW-0378">Hydrolase</keyword>
<accession>A0A147KBV8</accession>
<evidence type="ECO:0000313" key="3">
    <source>
        <dbReference type="EMBL" id="KUP08841.1"/>
    </source>
</evidence>
<dbReference type="Pfam" id="PF00561">
    <property type="entry name" value="Abhydrolase_1"/>
    <property type="match status" value="1"/>
</dbReference>
<proteinExistence type="predicted"/>
<dbReference type="PATRIC" id="fig|1150625.3.peg.440"/>
<dbReference type="AlphaFoldDB" id="A0A147KBV8"/>